<feature type="transmembrane region" description="Helical" evidence="9">
    <location>
        <begin position="12"/>
        <end position="31"/>
    </location>
</feature>
<comment type="similarity">
    <text evidence="9">Belongs to the SecD/SecF family. SecD subfamily.</text>
</comment>
<keyword evidence="4 9" id="KW-0812">Transmembrane</keyword>
<dbReference type="GO" id="GO:0015450">
    <property type="term" value="F:protein-transporting ATPase activity"/>
    <property type="evidence" value="ECO:0007669"/>
    <property type="project" value="InterPro"/>
</dbReference>
<evidence type="ECO:0000259" key="11">
    <source>
        <dbReference type="Pfam" id="PF21760"/>
    </source>
</evidence>
<feature type="domain" description="Protein export membrane protein SecD/SecF C-terminal" evidence="10">
    <location>
        <begin position="288"/>
        <end position="457"/>
    </location>
</feature>
<gene>
    <name evidence="9 13" type="primary">secD</name>
    <name evidence="13" type="ORF">UU77_C0033G0006</name>
</gene>
<evidence type="ECO:0000256" key="8">
    <source>
        <dbReference type="ARBA" id="ARBA00023136"/>
    </source>
</evidence>
<dbReference type="NCBIfam" id="TIGR00916">
    <property type="entry name" value="2A0604s01"/>
    <property type="match status" value="1"/>
</dbReference>
<name>A0A0G0X4Y8_UNCKA</name>
<comment type="caution">
    <text evidence="13">The sequence shown here is derived from an EMBL/GenBank/DDBJ whole genome shotgun (WGS) entry which is preliminary data.</text>
</comment>
<dbReference type="Pfam" id="PF22599">
    <property type="entry name" value="SecDF_P1_head"/>
    <property type="match status" value="1"/>
</dbReference>
<organism evidence="13 14">
    <name type="scientific">candidate division WWE3 bacterium GW2011_GWC1_41_7</name>
    <dbReference type="NCBI Taxonomy" id="1619119"/>
    <lineage>
        <taxon>Bacteria</taxon>
        <taxon>Katanobacteria</taxon>
    </lineage>
</organism>
<dbReference type="AlphaFoldDB" id="A0A0G0X4Y8"/>
<evidence type="ECO:0000256" key="2">
    <source>
        <dbReference type="ARBA" id="ARBA00022448"/>
    </source>
</evidence>
<feature type="transmembrane region" description="Helical" evidence="9">
    <location>
        <begin position="308"/>
        <end position="325"/>
    </location>
</feature>
<evidence type="ECO:0000259" key="12">
    <source>
        <dbReference type="Pfam" id="PF22599"/>
    </source>
</evidence>
<dbReference type="GO" id="GO:0065002">
    <property type="term" value="P:intracellular protein transmembrane transport"/>
    <property type="evidence" value="ECO:0007669"/>
    <property type="project" value="UniProtKB-UniRule"/>
</dbReference>
<keyword evidence="7 9" id="KW-0811">Translocation</keyword>
<dbReference type="NCBIfam" id="TIGR01129">
    <property type="entry name" value="secD"/>
    <property type="match status" value="1"/>
</dbReference>
<evidence type="ECO:0000313" key="13">
    <source>
        <dbReference type="EMBL" id="KKS20050.1"/>
    </source>
</evidence>
<keyword evidence="6 9" id="KW-1133">Transmembrane helix</keyword>
<feature type="transmembrane region" description="Helical" evidence="9">
    <location>
        <begin position="410"/>
        <end position="426"/>
    </location>
</feature>
<dbReference type="Gene3D" id="1.20.1640.10">
    <property type="entry name" value="Multidrug efflux transporter AcrB transmembrane domain"/>
    <property type="match status" value="1"/>
</dbReference>
<dbReference type="Gene3D" id="3.30.70.3220">
    <property type="match status" value="1"/>
</dbReference>
<keyword evidence="5 9" id="KW-0653">Protein transport</keyword>
<evidence type="ECO:0000256" key="4">
    <source>
        <dbReference type="ARBA" id="ARBA00022692"/>
    </source>
</evidence>
<feature type="domain" description="Protein translocase subunit SecDF P1" evidence="11">
    <location>
        <begin position="99"/>
        <end position="158"/>
    </location>
</feature>
<evidence type="ECO:0000256" key="9">
    <source>
        <dbReference type="HAMAP-Rule" id="MF_01463"/>
    </source>
</evidence>
<dbReference type="PANTHER" id="PTHR30081:SF1">
    <property type="entry name" value="PROTEIN TRANSLOCASE SUBUNIT SECD"/>
    <property type="match status" value="1"/>
</dbReference>
<evidence type="ECO:0000313" key="14">
    <source>
        <dbReference type="Proteomes" id="UP000034507"/>
    </source>
</evidence>
<evidence type="ECO:0000259" key="10">
    <source>
        <dbReference type="Pfam" id="PF02355"/>
    </source>
</evidence>
<keyword evidence="8 9" id="KW-0472">Membrane</keyword>
<dbReference type="SUPFAM" id="SSF82866">
    <property type="entry name" value="Multidrug efflux transporter AcrB transmembrane domain"/>
    <property type="match status" value="1"/>
</dbReference>
<keyword evidence="2 9" id="KW-0813">Transport</keyword>
<feature type="transmembrane region" description="Helical" evidence="9">
    <location>
        <begin position="432"/>
        <end position="451"/>
    </location>
</feature>
<dbReference type="GO" id="GO:0043952">
    <property type="term" value="P:protein transport by the Sec complex"/>
    <property type="evidence" value="ECO:0007669"/>
    <property type="project" value="UniProtKB-UniRule"/>
</dbReference>
<dbReference type="HAMAP" id="MF_01463_B">
    <property type="entry name" value="SecD_B"/>
    <property type="match status" value="1"/>
</dbReference>
<evidence type="ECO:0000256" key="5">
    <source>
        <dbReference type="ARBA" id="ARBA00022927"/>
    </source>
</evidence>
<evidence type="ECO:0000256" key="1">
    <source>
        <dbReference type="ARBA" id="ARBA00004651"/>
    </source>
</evidence>
<dbReference type="PANTHER" id="PTHR30081">
    <property type="entry name" value="PROTEIN-EXPORT MEMBRANE PROTEIN SEC"/>
    <property type="match status" value="1"/>
</dbReference>
<accession>A0A0G0X4Y8</accession>
<dbReference type="InterPro" id="IPR055344">
    <property type="entry name" value="SecD_SecF_C_bact"/>
</dbReference>
<dbReference type="PATRIC" id="fig|1619119.3.peg.710"/>
<evidence type="ECO:0000256" key="7">
    <source>
        <dbReference type="ARBA" id="ARBA00023010"/>
    </source>
</evidence>
<dbReference type="GO" id="GO:0005886">
    <property type="term" value="C:plasma membrane"/>
    <property type="evidence" value="ECO:0007669"/>
    <property type="project" value="UniProtKB-SubCell"/>
</dbReference>
<comment type="function">
    <text evidence="9">Part of the Sec protein translocase complex. Interacts with the SecYEG preprotein conducting channel. SecDF uses the proton motive force (PMF) to complete protein translocation after the ATP-dependent function of SecA.</text>
</comment>
<sequence>MYGILGRMFKNIYFRLGLISSIFTLASLVVLPRIPIKVSNQYLNLDTYVGGYNLNFFDGKFLLDLREIKKGLDLSGGIRVVLKANMDNIEESERDKALESAKEVISRRVNLLGVSEPYIASSKVGEEYRILVEIPGIDDVTQAVKLIGQTSQLKFKELASDKEYTEEKFGEYYQDPSAWVDTLVTGADLRGADVVYDQQGGLDADKPKIQLKFSPEGREKFVELAKNNINKPIALYLDESSYPLSAPIVSPDLANGLVDDPVISGTFDVKTANALSLNIRAGALPVPVEVLEQKTIGATLGTESVQKSFFAGSVGLLLVLVYMVFMYHRLGILAGIALIIYSVVTLAIFKLVPVVLTLPGIAGFILTIGMATDANILIFERIKEEVLWGKPNSLAIKLGFERAWSSIKDSNISSLLTAVVLFQFGGGPVKGFALTLAIGILVSLFSSIFVVRTLIQVFNVATEINPKPRRGVLSKILGKVGGPLKKVKFPVTALRRKSL</sequence>
<dbReference type="InterPro" id="IPR005791">
    <property type="entry name" value="SecD"/>
</dbReference>
<feature type="transmembrane region" description="Helical" evidence="9">
    <location>
        <begin position="332"/>
        <end position="352"/>
    </location>
</feature>
<feature type="domain" description="SecDF P1 head subdomain" evidence="12">
    <location>
        <begin position="182"/>
        <end position="286"/>
    </location>
</feature>
<proteinExistence type="inferred from homology"/>
<dbReference type="InterPro" id="IPR022813">
    <property type="entry name" value="SecD/SecF_arch_bac"/>
</dbReference>
<dbReference type="InterPro" id="IPR048631">
    <property type="entry name" value="SecD_1st"/>
</dbReference>
<feature type="transmembrane region" description="Helical" evidence="9">
    <location>
        <begin position="358"/>
        <end position="379"/>
    </location>
</feature>
<comment type="subunit">
    <text evidence="9">Forms a complex with SecF. Part of the essential Sec protein translocation apparatus which comprises SecA, SecYEG and auxiliary proteins SecDF. Other proteins may also be involved.</text>
</comment>
<dbReference type="Proteomes" id="UP000034507">
    <property type="component" value="Unassembled WGS sequence"/>
</dbReference>
<dbReference type="InterPro" id="IPR048634">
    <property type="entry name" value="SecD_SecF_C"/>
</dbReference>
<dbReference type="Pfam" id="PF02355">
    <property type="entry name" value="SecD_SecF_C"/>
    <property type="match status" value="1"/>
</dbReference>
<evidence type="ECO:0000256" key="3">
    <source>
        <dbReference type="ARBA" id="ARBA00022475"/>
    </source>
</evidence>
<dbReference type="InterPro" id="IPR054384">
    <property type="entry name" value="SecDF_P1_head"/>
</dbReference>
<dbReference type="FunFam" id="1.20.1640.10:FF:000004">
    <property type="entry name" value="Protein translocase subunit SecD"/>
    <property type="match status" value="1"/>
</dbReference>
<comment type="subcellular location">
    <subcellularLocation>
        <location evidence="1 9">Cell membrane</location>
        <topology evidence="1 9">Multi-pass membrane protein</topology>
    </subcellularLocation>
</comment>
<evidence type="ECO:0000256" key="6">
    <source>
        <dbReference type="ARBA" id="ARBA00022989"/>
    </source>
</evidence>
<dbReference type="EMBL" id="LCBX01000033">
    <property type="protein sequence ID" value="KKS20050.1"/>
    <property type="molecule type" value="Genomic_DNA"/>
</dbReference>
<dbReference type="Pfam" id="PF21760">
    <property type="entry name" value="SecD_1st"/>
    <property type="match status" value="1"/>
</dbReference>
<protein>
    <recommendedName>
        <fullName evidence="9">Protein translocase subunit SecD</fullName>
    </recommendedName>
</protein>
<reference evidence="13 14" key="1">
    <citation type="journal article" date="2015" name="Nature">
        <title>rRNA introns, odd ribosomes, and small enigmatic genomes across a large radiation of phyla.</title>
        <authorList>
            <person name="Brown C.T."/>
            <person name="Hug L.A."/>
            <person name="Thomas B.C."/>
            <person name="Sharon I."/>
            <person name="Castelle C.J."/>
            <person name="Singh A."/>
            <person name="Wilkins M.J."/>
            <person name="Williams K.H."/>
            <person name="Banfield J.F."/>
        </authorList>
    </citation>
    <scope>NUCLEOTIDE SEQUENCE [LARGE SCALE GENOMIC DNA]</scope>
</reference>
<keyword evidence="3 9" id="KW-1003">Cell membrane</keyword>
<dbReference type="GO" id="GO:0006605">
    <property type="term" value="P:protein targeting"/>
    <property type="evidence" value="ECO:0007669"/>
    <property type="project" value="UniProtKB-UniRule"/>
</dbReference>